<dbReference type="EMBL" id="KQ971312">
    <property type="protein sequence ID" value="EEZ97921.1"/>
    <property type="molecule type" value="Genomic_DNA"/>
</dbReference>
<dbReference type="Proteomes" id="UP000007266">
    <property type="component" value="Linkage group 2"/>
</dbReference>
<reference evidence="2 3" key="1">
    <citation type="journal article" date="2008" name="Nature">
        <title>The genome of the model beetle and pest Tribolium castaneum.</title>
        <authorList>
            <consortium name="Tribolium Genome Sequencing Consortium"/>
            <person name="Richards S."/>
            <person name="Gibbs R.A."/>
            <person name="Weinstock G.M."/>
            <person name="Brown S.J."/>
            <person name="Denell R."/>
            <person name="Beeman R.W."/>
            <person name="Gibbs R."/>
            <person name="Beeman R.W."/>
            <person name="Brown S.J."/>
            <person name="Bucher G."/>
            <person name="Friedrich M."/>
            <person name="Grimmelikhuijzen C.J."/>
            <person name="Klingler M."/>
            <person name="Lorenzen M."/>
            <person name="Richards S."/>
            <person name="Roth S."/>
            <person name="Schroder R."/>
            <person name="Tautz D."/>
            <person name="Zdobnov E.M."/>
            <person name="Muzny D."/>
            <person name="Gibbs R.A."/>
            <person name="Weinstock G.M."/>
            <person name="Attaway T."/>
            <person name="Bell S."/>
            <person name="Buhay C.J."/>
            <person name="Chandrabose M.N."/>
            <person name="Chavez D."/>
            <person name="Clerk-Blankenburg K.P."/>
            <person name="Cree A."/>
            <person name="Dao M."/>
            <person name="Davis C."/>
            <person name="Chacko J."/>
            <person name="Dinh H."/>
            <person name="Dugan-Rocha S."/>
            <person name="Fowler G."/>
            <person name="Garner T.T."/>
            <person name="Garnes J."/>
            <person name="Gnirke A."/>
            <person name="Hawes A."/>
            <person name="Hernandez J."/>
            <person name="Hines S."/>
            <person name="Holder M."/>
            <person name="Hume J."/>
            <person name="Jhangiani S.N."/>
            <person name="Joshi V."/>
            <person name="Khan Z.M."/>
            <person name="Jackson L."/>
            <person name="Kovar C."/>
            <person name="Kowis A."/>
            <person name="Lee S."/>
            <person name="Lewis L.R."/>
            <person name="Margolis J."/>
            <person name="Morgan M."/>
            <person name="Nazareth L.V."/>
            <person name="Nguyen N."/>
            <person name="Okwuonu G."/>
            <person name="Parker D."/>
            <person name="Richards S."/>
            <person name="Ruiz S.J."/>
            <person name="Santibanez J."/>
            <person name="Savard J."/>
            <person name="Scherer S.E."/>
            <person name="Schneider B."/>
            <person name="Sodergren E."/>
            <person name="Tautz D."/>
            <person name="Vattahil S."/>
            <person name="Villasana D."/>
            <person name="White C.S."/>
            <person name="Wright R."/>
            <person name="Park Y."/>
            <person name="Beeman R.W."/>
            <person name="Lord J."/>
            <person name="Oppert B."/>
            <person name="Lorenzen M."/>
            <person name="Brown S."/>
            <person name="Wang L."/>
            <person name="Savard J."/>
            <person name="Tautz D."/>
            <person name="Richards S."/>
            <person name="Weinstock G."/>
            <person name="Gibbs R.A."/>
            <person name="Liu Y."/>
            <person name="Worley K."/>
            <person name="Weinstock G."/>
            <person name="Elsik C.G."/>
            <person name="Reese J.T."/>
            <person name="Elhaik E."/>
            <person name="Landan G."/>
            <person name="Graur D."/>
            <person name="Arensburger P."/>
            <person name="Atkinson P."/>
            <person name="Beeman R.W."/>
            <person name="Beidler J."/>
            <person name="Brown S.J."/>
            <person name="Demuth J.P."/>
            <person name="Drury D.W."/>
            <person name="Du Y.Z."/>
            <person name="Fujiwara H."/>
            <person name="Lorenzen M."/>
            <person name="Maselli V."/>
            <person name="Osanai M."/>
            <person name="Park Y."/>
            <person name="Robertson H.M."/>
            <person name="Tu Z."/>
            <person name="Wang J.J."/>
            <person name="Wang S."/>
            <person name="Richards S."/>
            <person name="Song H."/>
            <person name="Zhang L."/>
            <person name="Sodergren E."/>
            <person name="Werner D."/>
            <person name="Stanke M."/>
            <person name="Morgenstern B."/>
            <person name="Solovyev V."/>
            <person name="Kosarev P."/>
            <person name="Brown G."/>
            <person name="Chen H.C."/>
            <person name="Ermolaeva O."/>
            <person name="Hlavina W."/>
            <person name="Kapustin Y."/>
            <person name="Kiryutin B."/>
            <person name="Kitts P."/>
            <person name="Maglott D."/>
            <person name="Pruitt K."/>
            <person name="Sapojnikov V."/>
            <person name="Souvorov A."/>
            <person name="Mackey A.J."/>
            <person name="Waterhouse R.M."/>
            <person name="Wyder S."/>
            <person name="Zdobnov E.M."/>
            <person name="Zdobnov E.M."/>
            <person name="Wyder S."/>
            <person name="Kriventseva E.V."/>
            <person name="Kadowaki T."/>
            <person name="Bork P."/>
            <person name="Aranda M."/>
            <person name="Bao R."/>
            <person name="Beermann A."/>
            <person name="Berns N."/>
            <person name="Bolognesi R."/>
            <person name="Bonneton F."/>
            <person name="Bopp D."/>
            <person name="Brown S.J."/>
            <person name="Bucher G."/>
            <person name="Butts T."/>
            <person name="Chaumot A."/>
            <person name="Denell R.E."/>
            <person name="Ferrier D.E."/>
            <person name="Friedrich M."/>
            <person name="Gordon C.M."/>
            <person name="Jindra M."/>
            <person name="Klingler M."/>
            <person name="Lan Q."/>
            <person name="Lattorff H.M."/>
            <person name="Laudet V."/>
            <person name="von Levetsow C."/>
            <person name="Liu Z."/>
            <person name="Lutz R."/>
            <person name="Lynch J.A."/>
            <person name="da Fonseca R.N."/>
            <person name="Posnien N."/>
            <person name="Reuter R."/>
            <person name="Roth S."/>
            <person name="Savard J."/>
            <person name="Schinko J.B."/>
            <person name="Schmitt C."/>
            <person name="Schoppmeier M."/>
            <person name="Schroder R."/>
            <person name="Shippy T.D."/>
            <person name="Simonnet F."/>
            <person name="Marques-Souza H."/>
            <person name="Tautz D."/>
            <person name="Tomoyasu Y."/>
            <person name="Trauner J."/>
            <person name="Van der Zee M."/>
            <person name="Vervoort M."/>
            <person name="Wittkopp N."/>
            <person name="Wimmer E.A."/>
            <person name="Yang X."/>
            <person name="Jones A.K."/>
            <person name="Sattelle D.B."/>
            <person name="Ebert P.R."/>
            <person name="Nelson D."/>
            <person name="Scott J.G."/>
            <person name="Beeman R.W."/>
            <person name="Muthukrishnan S."/>
            <person name="Kramer K.J."/>
            <person name="Arakane Y."/>
            <person name="Beeman R.W."/>
            <person name="Zhu Q."/>
            <person name="Hogenkamp D."/>
            <person name="Dixit R."/>
            <person name="Oppert B."/>
            <person name="Jiang H."/>
            <person name="Zou Z."/>
            <person name="Marshall J."/>
            <person name="Elpidina E."/>
            <person name="Vinokurov K."/>
            <person name="Oppert C."/>
            <person name="Zou Z."/>
            <person name="Evans J."/>
            <person name="Lu Z."/>
            <person name="Zhao P."/>
            <person name="Sumathipala N."/>
            <person name="Altincicek B."/>
            <person name="Vilcinskas A."/>
            <person name="Williams M."/>
            <person name="Hultmark D."/>
            <person name="Hetru C."/>
            <person name="Jiang H."/>
            <person name="Grimmelikhuijzen C.J."/>
            <person name="Hauser F."/>
            <person name="Cazzamali G."/>
            <person name="Williamson M."/>
            <person name="Park Y."/>
            <person name="Li B."/>
            <person name="Tanaka Y."/>
            <person name="Predel R."/>
            <person name="Neupert S."/>
            <person name="Schachtner J."/>
            <person name="Verleyen P."/>
            <person name="Raible F."/>
            <person name="Bork P."/>
            <person name="Friedrich M."/>
            <person name="Walden K.K."/>
            <person name="Robertson H.M."/>
            <person name="Angeli S."/>
            <person name="Foret S."/>
            <person name="Bucher G."/>
            <person name="Schuetz S."/>
            <person name="Maleszka R."/>
            <person name="Wimmer E.A."/>
            <person name="Beeman R.W."/>
            <person name="Lorenzen M."/>
            <person name="Tomoyasu Y."/>
            <person name="Miller S.C."/>
            <person name="Grossmann D."/>
            <person name="Bucher G."/>
        </authorList>
    </citation>
    <scope>NUCLEOTIDE SEQUENCE [LARGE SCALE GENOMIC DNA]</scope>
    <source>
        <strain evidence="2 3">Georgia GA2</strain>
    </source>
</reference>
<keyword evidence="3" id="KW-1185">Reference proteome</keyword>
<reference evidence="2 3" key="2">
    <citation type="journal article" date="2010" name="Nucleic Acids Res.">
        <title>BeetleBase in 2010: revisions to provide comprehensive genomic information for Tribolium castaneum.</title>
        <authorList>
            <person name="Kim H.S."/>
            <person name="Murphy T."/>
            <person name="Xia J."/>
            <person name="Caragea D."/>
            <person name="Park Y."/>
            <person name="Beeman R.W."/>
            <person name="Lorenzen M.D."/>
            <person name="Butcher S."/>
            <person name="Manak J.R."/>
            <person name="Brown S.J."/>
        </authorList>
    </citation>
    <scope>GENOME REANNOTATION</scope>
    <source>
        <strain evidence="2 3">Georgia GA2</strain>
    </source>
</reference>
<evidence type="ECO:0000313" key="2">
    <source>
        <dbReference type="EMBL" id="EEZ97921.1"/>
    </source>
</evidence>
<organism evidence="2 3">
    <name type="scientific">Tribolium castaneum</name>
    <name type="common">Red flour beetle</name>
    <dbReference type="NCBI Taxonomy" id="7070"/>
    <lineage>
        <taxon>Eukaryota</taxon>
        <taxon>Metazoa</taxon>
        <taxon>Ecdysozoa</taxon>
        <taxon>Arthropoda</taxon>
        <taxon>Hexapoda</taxon>
        <taxon>Insecta</taxon>
        <taxon>Pterygota</taxon>
        <taxon>Neoptera</taxon>
        <taxon>Endopterygota</taxon>
        <taxon>Coleoptera</taxon>
        <taxon>Polyphaga</taxon>
        <taxon>Cucujiformia</taxon>
        <taxon>Tenebrionidae</taxon>
        <taxon>Tenebrionidae incertae sedis</taxon>
        <taxon>Tribolium</taxon>
    </lineage>
</organism>
<dbReference type="AlphaFoldDB" id="D6WB90"/>
<dbReference type="HOGENOM" id="CLU_2124220_0_0_1"/>
<evidence type="ECO:0000256" key="1">
    <source>
        <dbReference type="SAM" id="MobiDB-lite"/>
    </source>
</evidence>
<sequence length="114" mass="13175">MRQASRARGGSSNGVMRRIRGDAARVRQWRTDEKQRKRPLIGAGKQFGEGLWGMRCVRVRKRSPFFSQIDSHSTLRNLASNSINAFGKVHIQGGVETRRWINKYLLRLEILEPR</sequence>
<feature type="region of interest" description="Disordered" evidence="1">
    <location>
        <begin position="1"/>
        <end position="20"/>
    </location>
</feature>
<accession>D6WB90</accession>
<protein>
    <submittedName>
        <fullName evidence="2">Uncharacterized protein</fullName>
    </submittedName>
</protein>
<proteinExistence type="predicted"/>
<name>D6WB90_TRICA</name>
<evidence type="ECO:0000313" key="3">
    <source>
        <dbReference type="Proteomes" id="UP000007266"/>
    </source>
</evidence>
<gene>
    <name evidence="2" type="primary">GLEAN_00307</name>
    <name evidence="2" type="ORF">TcasGA2_TC000307</name>
</gene>